<sequence>MLDLTTAAADRGSQTAIHAVQNSSPNPPHHTLRGCVKKPRSKQLVRRTTLVARELVRCKVDIAVLSETRFSEQGRLEEMDAGNHPKAEQPDAGVAYAIPNDIVAGHP</sequence>
<feature type="compositionally biased region" description="Basic and acidic residues" evidence="1">
    <location>
        <begin position="75"/>
        <end position="89"/>
    </location>
</feature>
<dbReference type="EMBL" id="UYSU01032559">
    <property type="protein sequence ID" value="VDL89897.1"/>
    <property type="molecule type" value="Genomic_DNA"/>
</dbReference>
<dbReference type="WBParaSite" id="SSLN_0000361501-mRNA-1">
    <property type="protein sequence ID" value="SSLN_0000361501-mRNA-1"/>
    <property type="gene ID" value="SSLN_0000361501"/>
</dbReference>
<name>A0A183SH14_SCHSO</name>
<evidence type="ECO:0000313" key="3">
    <source>
        <dbReference type="Proteomes" id="UP000275846"/>
    </source>
</evidence>
<evidence type="ECO:0000256" key="1">
    <source>
        <dbReference type="SAM" id="MobiDB-lite"/>
    </source>
</evidence>
<gene>
    <name evidence="2" type="ORF">SSLN_LOCUS3512</name>
</gene>
<reference evidence="2 3" key="2">
    <citation type="submission" date="2018-11" db="EMBL/GenBank/DDBJ databases">
        <authorList>
            <consortium name="Pathogen Informatics"/>
        </authorList>
    </citation>
    <scope>NUCLEOTIDE SEQUENCE [LARGE SCALE GENOMIC DNA]</scope>
    <source>
        <strain evidence="2 3">NST_G2</strain>
    </source>
</reference>
<evidence type="ECO:0000313" key="2">
    <source>
        <dbReference type="EMBL" id="VDL89897.1"/>
    </source>
</evidence>
<proteinExistence type="predicted"/>
<organism evidence="4">
    <name type="scientific">Schistocephalus solidus</name>
    <name type="common">Tapeworm</name>
    <dbReference type="NCBI Taxonomy" id="70667"/>
    <lineage>
        <taxon>Eukaryota</taxon>
        <taxon>Metazoa</taxon>
        <taxon>Spiralia</taxon>
        <taxon>Lophotrochozoa</taxon>
        <taxon>Platyhelminthes</taxon>
        <taxon>Cestoda</taxon>
        <taxon>Eucestoda</taxon>
        <taxon>Diphyllobothriidea</taxon>
        <taxon>Diphyllobothriidae</taxon>
        <taxon>Schistocephalus</taxon>
    </lineage>
</organism>
<dbReference type="Proteomes" id="UP000275846">
    <property type="component" value="Unassembled WGS sequence"/>
</dbReference>
<feature type="region of interest" description="Disordered" evidence="1">
    <location>
        <begin position="1"/>
        <end position="39"/>
    </location>
</feature>
<evidence type="ECO:0000313" key="4">
    <source>
        <dbReference type="WBParaSite" id="SSLN_0000361501-mRNA-1"/>
    </source>
</evidence>
<feature type="compositionally biased region" description="Basic residues" evidence="1">
    <location>
        <begin position="30"/>
        <end position="39"/>
    </location>
</feature>
<keyword evidence="3" id="KW-1185">Reference proteome</keyword>
<dbReference type="AlphaFoldDB" id="A0A183SH14"/>
<reference evidence="4" key="1">
    <citation type="submission" date="2016-06" db="UniProtKB">
        <authorList>
            <consortium name="WormBaseParasite"/>
        </authorList>
    </citation>
    <scope>IDENTIFICATION</scope>
</reference>
<protein>
    <submittedName>
        <fullName evidence="2 4">Uncharacterized protein</fullName>
    </submittedName>
</protein>
<feature type="compositionally biased region" description="Polar residues" evidence="1">
    <location>
        <begin position="12"/>
        <end position="24"/>
    </location>
</feature>
<accession>A0A183SH14</accession>
<feature type="region of interest" description="Disordered" evidence="1">
    <location>
        <begin position="75"/>
        <end position="95"/>
    </location>
</feature>